<proteinExistence type="predicted"/>
<sequence>MKTLWWNYKIMDHSVANRAIRLFFVKFIVVYEVLFPSHVECVTCGMCCIRIWVFCPR</sequence>
<keyword evidence="2" id="KW-1185">Reference proteome</keyword>
<name>A0ABQ9GL38_9NEOP</name>
<reference evidence="1 2" key="1">
    <citation type="submission" date="2023-02" db="EMBL/GenBank/DDBJ databases">
        <title>LHISI_Scaffold_Assembly.</title>
        <authorList>
            <person name="Stuart O.P."/>
            <person name="Cleave R."/>
            <person name="Magrath M.J.L."/>
            <person name="Mikheyev A.S."/>
        </authorList>
    </citation>
    <scope>NUCLEOTIDE SEQUENCE [LARGE SCALE GENOMIC DNA]</scope>
    <source>
        <strain evidence="1">Daus_M_001</strain>
        <tissue evidence="1">Leg muscle</tissue>
    </source>
</reference>
<comment type="caution">
    <text evidence="1">The sequence shown here is derived from an EMBL/GenBank/DDBJ whole genome shotgun (WGS) entry which is preliminary data.</text>
</comment>
<evidence type="ECO:0000313" key="2">
    <source>
        <dbReference type="Proteomes" id="UP001159363"/>
    </source>
</evidence>
<organism evidence="1 2">
    <name type="scientific">Dryococelus australis</name>
    <dbReference type="NCBI Taxonomy" id="614101"/>
    <lineage>
        <taxon>Eukaryota</taxon>
        <taxon>Metazoa</taxon>
        <taxon>Ecdysozoa</taxon>
        <taxon>Arthropoda</taxon>
        <taxon>Hexapoda</taxon>
        <taxon>Insecta</taxon>
        <taxon>Pterygota</taxon>
        <taxon>Neoptera</taxon>
        <taxon>Polyneoptera</taxon>
        <taxon>Phasmatodea</taxon>
        <taxon>Verophasmatodea</taxon>
        <taxon>Anareolatae</taxon>
        <taxon>Phasmatidae</taxon>
        <taxon>Eurycanthinae</taxon>
        <taxon>Dryococelus</taxon>
    </lineage>
</organism>
<protein>
    <submittedName>
        <fullName evidence="1">Uncharacterized protein</fullName>
    </submittedName>
</protein>
<gene>
    <name evidence="1" type="ORF">PR048_026365</name>
</gene>
<dbReference type="Proteomes" id="UP001159363">
    <property type="component" value="Chromosome 10"/>
</dbReference>
<evidence type="ECO:0000313" key="1">
    <source>
        <dbReference type="EMBL" id="KAJ8872749.1"/>
    </source>
</evidence>
<dbReference type="EMBL" id="JARBHB010000011">
    <property type="protein sequence ID" value="KAJ8872749.1"/>
    <property type="molecule type" value="Genomic_DNA"/>
</dbReference>
<accession>A0ABQ9GL38</accession>